<dbReference type="STRING" id="5486.A0A367Y6K1"/>
<protein>
    <submittedName>
        <fullName evidence="2">Uncharacterized protein</fullName>
    </submittedName>
</protein>
<evidence type="ECO:0000256" key="1">
    <source>
        <dbReference type="SAM" id="MobiDB-lite"/>
    </source>
</evidence>
<comment type="caution">
    <text evidence="2">The sequence shown here is derived from an EMBL/GenBank/DDBJ whole genome shotgun (WGS) entry which is preliminary data.</text>
</comment>
<feature type="region of interest" description="Disordered" evidence="1">
    <location>
        <begin position="172"/>
        <end position="191"/>
    </location>
</feature>
<reference evidence="2 3" key="1">
    <citation type="submission" date="2018-06" db="EMBL/GenBank/DDBJ databases">
        <title>Whole genome sequencing of Candida tropicalis (genome annotated by CSBL at Korea University).</title>
        <authorList>
            <person name="Ahn J."/>
        </authorList>
    </citation>
    <scope>NUCLEOTIDE SEQUENCE [LARGE SCALE GENOMIC DNA]</scope>
    <source>
        <strain evidence="2 3">ATCC 20962</strain>
    </source>
</reference>
<name>A0A367Y6K1_9ASCO</name>
<feature type="compositionally biased region" description="Pro residues" evidence="1">
    <location>
        <begin position="132"/>
        <end position="142"/>
    </location>
</feature>
<keyword evidence="3" id="KW-1185">Reference proteome</keyword>
<dbReference type="Proteomes" id="UP000253472">
    <property type="component" value="Unassembled WGS sequence"/>
</dbReference>
<gene>
    <name evidence="2" type="ORF">Cantr_08776</name>
</gene>
<accession>A0A367Y6K1</accession>
<dbReference type="OrthoDB" id="295274at2759"/>
<evidence type="ECO:0000313" key="3">
    <source>
        <dbReference type="Proteomes" id="UP000253472"/>
    </source>
</evidence>
<sequence>MNFPPPVDQLSLFPDQQVTIKDEQTLAEELEKTKIEGFPFHNPFDVNSYPITNPPLFDSTMSVPYTTAEGVPRRRRISISNGQIGQIINHEAFFVDDKNLDMPLELDSRPQSSFDTAIQGTFPPVEQAGAMAPPPQAPPVPQPAAERQGVAGVPPPNHQLLYNNEVIYNPDNGPIPARLRGSGRGCLRETE</sequence>
<dbReference type="AlphaFoldDB" id="A0A367Y6K1"/>
<feature type="region of interest" description="Disordered" evidence="1">
    <location>
        <begin position="126"/>
        <end position="157"/>
    </location>
</feature>
<evidence type="ECO:0000313" key="2">
    <source>
        <dbReference type="EMBL" id="RCK60631.1"/>
    </source>
</evidence>
<organism evidence="2 3">
    <name type="scientific">Candida viswanathii</name>
    <dbReference type="NCBI Taxonomy" id="5486"/>
    <lineage>
        <taxon>Eukaryota</taxon>
        <taxon>Fungi</taxon>
        <taxon>Dikarya</taxon>
        <taxon>Ascomycota</taxon>
        <taxon>Saccharomycotina</taxon>
        <taxon>Pichiomycetes</taxon>
        <taxon>Debaryomycetaceae</taxon>
        <taxon>Candida/Lodderomyces clade</taxon>
        <taxon>Candida</taxon>
    </lineage>
</organism>
<proteinExistence type="predicted"/>
<dbReference type="EMBL" id="QLNQ01000026">
    <property type="protein sequence ID" value="RCK60631.1"/>
    <property type="molecule type" value="Genomic_DNA"/>
</dbReference>